<feature type="non-terminal residue" evidence="1">
    <location>
        <position position="53"/>
    </location>
</feature>
<accession>A0ACA9NRD0</accession>
<dbReference type="EMBL" id="CAJVPM010028859">
    <property type="protein sequence ID" value="CAG8671153.1"/>
    <property type="molecule type" value="Genomic_DNA"/>
</dbReference>
<evidence type="ECO:0000313" key="1">
    <source>
        <dbReference type="EMBL" id="CAG8671153.1"/>
    </source>
</evidence>
<evidence type="ECO:0000313" key="2">
    <source>
        <dbReference type="Proteomes" id="UP000789860"/>
    </source>
</evidence>
<reference evidence="1" key="1">
    <citation type="submission" date="2021-06" db="EMBL/GenBank/DDBJ databases">
        <authorList>
            <person name="Kallberg Y."/>
            <person name="Tangrot J."/>
            <person name="Rosling A."/>
        </authorList>
    </citation>
    <scope>NUCLEOTIDE SEQUENCE</scope>
    <source>
        <strain evidence="1">AU212A</strain>
    </source>
</reference>
<comment type="caution">
    <text evidence="1">The sequence shown here is derived from an EMBL/GenBank/DDBJ whole genome shotgun (WGS) entry which is preliminary data.</text>
</comment>
<gene>
    <name evidence="1" type="ORF">SCALOS_LOCUS9380</name>
</gene>
<keyword evidence="2" id="KW-1185">Reference proteome</keyword>
<feature type="non-terminal residue" evidence="1">
    <location>
        <position position="1"/>
    </location>
</feature>
<proteinExistence type="predicted"/>
<organism evidence="1 2">
    <name type="scientific">Scutellospora calospora</name>
    <dbReference type="NCBI Taxonomy" id="85575"/>
    <lineage>
        <taxon>Eukaryota</taxon>
        <taxon>Fungi</taxon>
        <taxon>Fungi incertae sedis</taxon>
        <taxon>Mucoromycota</taxon>
        <taxon>Glomeromycotina</taxon>
        <taxon>Glomeromycetes</taxon>
        <taxon>Diversisporales</taxon>
        <taxon>Gigasporaceae</taxon>
        <taxon>Scutellospora</taxon>
    </lineage>
</organism>
<name>A0ACA9NRD0_9GLOM</name>
<dbReference type="Proteomes" id="UP000789860">
    <property type="component" value="Unassembled WGS sequence"/>
</dbReference>
<sequence>SARKFVSVCGIANMEPADEPPSESFHTIPIYQFDASSDSDSDDPGRIVPPIGP</sequence>
<protein>
    <submittedName>
        <fullName evidence="1">1989_t:CDS:1</fullName>
    </submittedName>
</protein>